<dbReference type="Proteomes" id="UP001217754">
    <property type="component" value="Chromosome 3"/>
</dbReference>
<dbReference type="AlphaFoldDB" id="A0AAF0F3D2"/>
<evidence type="ECO:0008006" key="5">
    <source>
        <dbReference type="Google" id="ProtNLM"/>
    </source>
</evidence>
<dbReference type="PANTHER" id="PTHR33643">
    <property type="entry name" value="UREASE ACCESSORY PROTEIN D"/>
    <property type="match status" value="1"/>
</dbReference>
<name>A0AAF0F3D2_9BASI</name>
<dbReference type="InterPro" id="IPR002669">
    <property type="entry name" value="UreD"/>
</dbReference>
<protein>
    <recommendedName>
        <fullName evidence="5">Urease accessory protein UreD</fullName>
    </recommendedName>
</protein>
<reference evidence="3" key="1">
    <citation type="submission" date="2023-03" db="EMBL/GenBank/DDBJ databases">
        <title>Mating type loci evolution in Malassezia.</title>
        <authorList>
            <person name="Coelho M.A."/>
        </authorList>
    </citation>
    <scope>NUCLEOTIDE SEQUENCE</scope>
    <source>
        <strain evidence="3">CBS 9431</strain>
    </source>
</reference>
<organism evidence="3 4">
    <name type="scientific">Malassezia japonica</name>
    <dbReference type="NCBI Taxonomy" id="223818"/>
    <lineage>
        <taxon>Eukaryota</taxon>
        <taxon>Fungi</taxon>
        <taxon>Dikarya</taxon>
        <taxon>Basidiomycota</taxon>
        <taxon>Ustilaginomycotina</taxon>
        <taxon>Malasseziomycetes</taxon>
        <taxon>Malasseziales</taxon>
        <taxon>Malasseziaceae</taxon>
        <taxon>Malassezia</taxon>
    </lineage>
</organism>
<dbReference type="GO" id="GO:0016151">
    <property type="term" value="F:nickel cation binding"/>
    <property type="evidence" value="ECO:0007669"/>
    <property type="project" value="InterPro"/>
</dbReference>
<dbReference type="RefSeq" id="XP_060122126.1">
    <property type="nucleotide sequence ID" value="XM_060266143.1"/>
</dbReference>
<evidence type="ECO:0000256" key="2">
    <source>
        <dbReference type="ARBA" id="ARBA00023186"/>
    </source>
</evidence>
<comment type="similarity">
    <text evidence="1">Belongs to the UreD family.</text>
</comment>
<sequence>MEGKFPLRLLTPHASCRDATLGAAAYNALPVKGVGVLFVVSFGGGLVSGDHIDLDVDVGSHTRLLLLTQGSTKVYCERRGGDFLEKLQHARPSLPVSEQYFRYIVRPHATLVLLPEPVTCFARSRYVQTQRIDLRCAQTSSLVLLDWFTSGRLLIDGPKESTDMHRIPEFWHFYLYHSRNEVRVDGQVIARDCQELSQDLPEKLIRDVPTDLSHRCAPYTCYATLLLYGPEVATICQAMEEEFDAIQQPQPLLRSGGTTGSSRIEPPPVLWSASSLSASAPIPGSDPKKAPSALPGLMVRLAGIDTEEVRDWLHKRLGAVRHLIGDDMYRIALG</sequence>
<dbReference type="Pfam" id="PF01774">
    <property type="entry name" value="UreD"/>
    <property type="match status" value="1"/>
</dbReference>
<dbReference type="GeneID" id="85225851"/>
<accession>A0AAF0F3D2</accession>
<evidence type="ECO:0000313" key="4">
    <source>
        <dbReference type="Proteomes" id="UP001217754"/>
    </source>
</evidence>
<proteinExistence type="inferred from homology"/>
<evidence type="ECO:0000256" key="1">
    <source>
        <dbReference type="ARBA" id="ARBA00007177"/>
    </source>
</evidence>
<evidence type="ECO:0000313" key="3">
    <source>
        <dbReference type="EMBL" id="WFD39229.1"/>
    </source>
</evidence>
<keyword evidence="2" id="KW-0143">Chaperone</keyword>
<dbReference type="HAMAP" id="MF_01384">
    <property type="entry name" value="UreD"/>
    <property type="match status" value="1"/>
</dbReference>
<dbReference type="PANTHER" id="PTHR33643:SF1">
    <property type="entry name" value="UREASE ACCESSORY PROTEIN D"/>
    <property type="match status" value="1"/>
</dbReference>
<gene>
    <name evidence="3" type="ORF">MJAP1_002200</name>
</gene>
<keyword evidence="4" id="KW-1185">Reference proteome</keyword>
<dbReference type="EMBL" id="CP119960">
    <property type="protein sequence ID" value="WFD39229.1"/>
    <property type="molecule type" value="Genomic_DNA"/>
</dbReference>